<name>A0A345AUM9_9CAUD</name>
<sequence length="117" mass="13411">MLNIQLPSLQQIINQFLADFNILDGNFVHKNTFVLSAKPNPLTENGRQDGWELRIATVYSVFDADLDAQQYVIWCSSVDTSTMDITIDDEPYEDGICDTLEEAIKYLHENTEAFKIY</sequence>
<dbReference type="Proteomes" id="UP000255697">
    <property type="component" value="Segment"/>
</dbReference>
<gene>
    <name evidence="1" type="ORF">Ac3_043</name>
</gene>
<keyword evidence="2" id="KW-1185">Reference proteome</keyword>
<evidence type="ECO:0000313" key="2">
    <source>
        <dbReference type="Proteomes" id="UP000255697"/>
    </source>
</evidence>
<accession>A0A345AUM9</accession>
<reference evidence="2" key="1">
    <citation type="submission" date="2018-06" db="EMBL/GenBank/DDBJ databases">
        <title>Whole genome analysis of phage vB_ApiM_fHyAci03 infecting Acinetobacter pittii.</title>
        <authorList>
            <person name="Kiljunen S."/>
            <person name="Wicklund A."/>
            <person name="Skurnik M."/>
        </authorList>
    </citation>
    <scope>NUCLEOTIDE SEQUENCE [LARGE SCALE GENOMIC DNA]</scope>
</reference>
<dbReference type="EMBL" id="MH460829">
    <property type="protein sequence ID" value="AXF40612.1"/>
    <property type="molecule type" value="Genomic_DNA"/>
</dbReference>
<proteinExistence type="predicted"/>
<evidence type="ECO:0000313" key="1">
    <source>
        <dbReference type="EMBL" id="AXF40612.1"/>
    </source>
</evidence>
<organism evidence="1 2">
    <name type="scientific">Acinetobacter phage vB_ApiM_fHyAci03</name>
    <dbReference type="NCBI Taxonomy" id="2269366"/>
    <lineage>
        <taxon>Viruses</taxon>
        <taxon>Duplodnaviria</taxon>
        <taxon>Heunggongvirae</taxon>
        <taxon>Uroviricota</taxon>
        <taxon>Caudoviricetes</taxon>
        <taxon>Pantevenvirales</taxon>
        <taxon>Straboviridae</taxon>
        <taxon>Twarogvirinae</taxon>
        <taxon>Lazarusvirus</taxon>
        <taxon>Lazarusvirus fhyacithree</taxon>
    </lineage>
</organism>
<protein>
    <submittedName>
        <fullName evidence="1">Uncharacterized protein</fullName>
    </submittedName>
</protein>